<evidence type="ECO:0000256" key="1">
    <source>
        <dbReference type="ARBA" id="ARBA00022603"/>
    </source>
</evidence>
<dbReference type="InterPro" id="IPR036390">
    <property type="entry name" value="WH_DNA-bd_sf"/>
</dbReference>
<dbReference type="PANTHER" id="PTHR43712:SF2">
    <property type="entry name" value="O-METHYLTRANSFERASE CICE"/>
    <property type="match status" value="1"/>
</dbReference>
<dbReference type="GO" id="GO:0008171">
    <property type="term" value="F:O-methyltransferase activity"/>
    <property type="evidence" value="ECO:0007669"/>
    <property type="project" value="InterPro"/>
</dbReference>
<dbReference type="GO" id="GO:0032259">
    <property type="term" value="P:methylation"/>
    <property type="evidence" value="ECO:0007669"/>
    <property type="project" value="UniProtKB-KW"/>
</dbReference>
<feature type="domain" description="O-methyltransferase dimerisation" evidence="5">
    <location>
        <begin position="41"/>
        <end position="101"/>
    </location>
</feature>
<dbReference type="SUPFAM" id="SSF46785">
    <property type="entry name" value="Winged helix' DNA-binding domain"/>
    <property type="match status" value="1"/>
</dbReference>
<dbReference type="Pfam" id="PF08100">
    <property type="entry name" value="Dimerisation"/>
    <property type="match status" value="1"/>
</dbReference>
<proteinExistence type="predicted"/>
<reference evidence="6" key="1">
    <citation type="submission" date="2020-02" db="EMBL/GenBank/DDBJ databases">
        <authorList>
            <person name="Meier V. D."/>
        </authorList>
    </citation>
    <scope>NUCLEOTIDE SEQUENCE</scope>
    <source>
        <strain evidence="6">AVDCRST_MAG17</strain>
    </source>
</reference>
<dbReference type="EMBL" id="CADCVV010000002">
    <property type="protein sequence ID" value="CAA9478717.1"/>
    <property type="molecule type" value="Genomic_DNA"/>
</dbReference>
<organism evidence="6">
    <name type="scientific">uncultured Solirubrobacterales bacterium</name>
    <dbReference type="NCBI Taxonomy" id="768556"/>
    <lineage>
        <taxon>Bacteria</taxon>
        <taxon>Bacillati</taxon>
        <taxon>Actinomycetota</taxon>
        <taxon>Thermoleophilia</taxon>
        <taxon>Solirubrobacterales</taxon>
        <taxon>environmental samples</taxon>
    </lineage>
</organism>
<evidence type="ECO:0000256" key="2">
    <source>
        <dbReference type="ARBA" id="ARBA00022679"/>
    </source>
</evidence>
<dbReference type="GO" id="GO:0046983">
    <property type="term" value="F:protein dimerization activity"/>
    <property type="evidence" value="ECO:0007669"/>
    <property type="project" value="InterPro"/>
</dbReference>
<gene>
    <name evidence="6" type="ORF">AVDCRST_MAG17-20</name>
</gene>
<dbReference type="InterPro" id="IPR012967">
    <property type="entry name" value="COMT_dimerisation"/>
</dbReference>
<protein>
    <submittedName>
        <fullName evidence="6">Methyltransferase type 12</fullName>
    </submittedName>
</protein>
<evidence type="ECO:0000313" key="6">
    <source>
        <dbReference type="EMBL" id="CAA9478717.1"/>
    </source>
</evidence>
<sequence>MRLGPIPENPIERVVARLNLAPQPLLDTQIAYTLARLVMVGTKLGVFEALKDGPLAAARVAERCQTDARGTEKLLFALAGAGYVEARDGGYGLTRVARKWLLAESPNSLVDKLLLQFHEWDWMERAEDYVRTGDPMELHTVISADEWPTYQRGMRALAGTSAAEVARRLPVPKGARDMLDIGGSHGYYSVALCRRHDGLRAVVLDLPDAIEHAAPILAAEGMGERVTHRVGDALRDDLGEDAYDVVLIAQLVHHFSDEQNRELAVRVARALRPGGVYAILDAFRSPSAKDAGQAGALLDFYFALTSQSGTWSPEEMAVWQRAAGLEPRRPIKFRTVPGLGIQAAQAAG</sequence>
<dbReference type="Pfam" id="PF00891">
    <property type="entry name" value="Methyltransf_2"/>
    <property type="match status" value="1"/>
</dbReference>
<dbReference type="AlphaFoldDB" id="A0A6J4RYS9"/>
<dbReference type="InterPro" id="IPR001077">
    <property type="entry name" value="COMT_C"/>
</dbReference>
<feature type="domain" description="O-methyltransferase C-terminal" evidence="4">
    <location>
        <begin position="147"/>
        <end position="309"/>
    </location>
</feature>
<keyword evidence="3" id="KW-0949">S-adenosyl-L-methionine</keyword>
<dbReference type="InterPro" id="IPR016461">
    <property type="entry name" value="COMT-like"/>
</dbReference>
<dbReference type="InterPro" id="IPR036388">
    <property type="entry name" value="WH-like_DNA-bd_sf"/>
</dbReference>
<dbReference type="SUPFAM" id="SSF53335">
    <property type="entry name" value="S-adenosyl-L-methionine-dependent methyltransferases"/>
    <property type="match status" value="1"/>
</dbReference>
<evidence type="ECO:0000259" key="4">
    <source>
        <dbReference type="Pfam" id="PF00891"/>
    </source>
</evidence>
<evidence type="ECO:0000259" key="5">
    <source>
        <dbReference type="Pfam" id="PF08100"/>
    </source>
</evidence>
<evidence type="ECO:0000256" key="3">
    <source>
        <dbReference type="ARBA" id="ARBA00022691"/>
    </source>
</evidence>
<keyword evidence="1 6" id="KW-0489">Methyltransferase</keyword>
<dbReference type="InterPro" id="IPR029063">
    <property type="entry name" value="SAM-dependent_MTases_sf"/>
</dbReference>
<dbReference type="PROSITE" id="PS51683">
    <property type="entry name" value="SAM_OMT_II"/>
    <property type="match status" value="1"/>
</dbReference>
<dbReference type="PANTHER" id="PTHR43712">
    <property type="entry name" value="PUTATIVE (AFU_ORTHOLOGUE AFUA_4G14580)-RELATED"/>
    <property type="match status" value="1"/>
</dbReference>
<dbReference type="CDD" id="cd02440">
    <property type="entry name" value="AdoMet_MTases"/>
    <property type="match status" value="1"/>
</dbReference>
<dbReference type="Gene3D" id="1.10.10.10">
    <property type="entry name" value="Winged helix-like DNA-binding domain superfamily/Winged helix DNA-binding domain"/>
    <property type="match status" value="1"/>
</dbReference>
<name>A0A6J4RYS9_9ACTN</name>
<keyword evidence="2 6" id="KW-0808">Transferase</keyword>
<dbReference type="Gene3D" id="3.40.50.150">
    <property type="entry name" value="Vaccinia Virus protein VP39"/>
    <property type="match status" value="1"/>
</dbReference>
<accession>A0A6J4RYS9</accession>